<evidence type="ECO:0000313" key="4">
    <source>
        <dbReference type="Proteomes" id="UP000005408"/>
    </source>
</evidence>
<evidence type="ECO:0000256" key="2">
    <source>
        <dbReference type="SAM" id="Phobius"/>
    </source>
</evidence>
<dbReference type="EnsemblMetazoa" id="G30887.1">
    <property type="protein sequence ID" value="G30887.1:cds"/>
    <property type="gene ID" value="G30887"/>
</dbReference>
<protein>
    <submittedName>
        <fullName evidence="3">Uncharacterized protein</fullName>
    </submittedName>
</protein>
<accession>A0A8W8LZN8</accession>
<dbReference type="Proteomes" id="UP000005408">
    <property type="component" value="Unassembled WGS sequence"/>
</dbReference>
<feature type="region of interest" description="Disordered" evidence="1">
    <location>
        <begin position="160"/>
        <end position="225"/>
    </location>
</feature>
<keyword evidence="2" id="KW-0472">Membrane</keyword>
<keyword evidence="2" id="KW-0812">Transmembrane</keyword>
<reference evidence="3" key="1">
    <citation type="submission" date="2022-08" db="UniProtKB">
        <authorList>
            <consortium name="EnsemblMetazoa"/>
        </authorList>
    </citation>
    <scope>IDENTIFICATION</scope>
    <source>
        <strain evidence="3">05x7-T-G4-1.051#20</strain>
    </source>
</reference>
<name>A0A8W8LZN8_MAGGI</name>
<keyword evidence="4" id="KW-1185">Reference proteome</keyword>
<keyword evidence="2" id="KW-1133">Transmembrane helix</keyword>
<dbReference type="OrthoDB" id="6160075at2759"/>
<evidence type="ECO:0000313" key="3">
    <source>
        <dbReference type="EnsemblMetazoa" id="G30887.3:cds"/>
    </source>
</evidence>
<dbReference type="EnsemblMetazoa" id="G30887.3">
    <property type="protein sequence ID" value="G30887.3:cds"/>
    <property type="gene ID" value="G30887"/>
</dbReference>
<feature type="transmembrane region" description="Helical" evidence="2">
    <location>
        <begin position="104"/>
        <end position="125"/>
    </location>
</feature>
<evidence type="ECO:0000256" key="1">
    <source>
        <dbReference type="SAM" id="MobiDB-lite"/>
    </source>
</evidence>
<dbReference type="EnsemblMetazoa" id="G30887.2">
    <property type="protein sequence ID" value="G30887.2:cds"/>
    <property type="gene ID" value="G30887"/>
</dbReference>
<sequence>MENGIKFLPIAVIVNSLGILDAKSCYFLKKTFTSDWDFNRLQDGLNQISSSTPYRTILSSVYCSYDEICCGQSCCLDPSVTPQYYYDTYNYQYYSSDDESDMSFFGLVGLVFVIGLLGTGLYLFVSYVMKQGHQQNMTVRNEHPVVADSSDNGAVIIRENSSSSSTSQPHRASETYGSSSQDTRGNIPPSYESENILQNSEPPPSYEYVMSHNYLPYTGNKSDSA</sequence>
<dbReference type="AlphaFoldDB" id="A0A8W8LZN8"/>
<feature type="compositionally biased region" description="Polar residues" evidence="1">
    <location>
        <begin position="175"/>
        <end position="184"/>
    </location>
</feature>
<dbReference type="OMA" id="HNTYVIS"/>
<proteinExistence type="predicted"/>
<organism evidence="3 4">
    <name type="scientific">Magallana gigas</name>
    <name type="common">Pacific oyster</name>
    <name type="synonym">Crassostrea gigas</name>
    <dbReference type="NCBI Taxonomy" id="29159"/>
    <lineage>
        <taxon>Eukaryota</taxon>
        <taxon>Metazoa</taxon>
        <taxon>Spiralia</taxon>
        <taxon>Lophotrochozoa</taxon>
        <taxon>Mollusca</taxon>
        <taxon>Bivalvia</taxon>
        <taxon>Autobranchia</taxon>
        <taxon>Pteriomorphia</taxon>
        <taxon>Ostreida</taxon>
        <taxon>Ostreoidea</taxon>
        <taxon>Ostreidae</taxon>
        <taxon>Magallana</taxon>
    </lineage>
</organism>